<gene>
    <name evidence="1" type="ORF">SAMN04489800_2818</name>
</gene>
<evidence type="ECO:0000313" key="2">
    <source>
        <dbReference type="Proteomes" id="UP000183613"/>
    </source>
</evidence>
<dbReference type="PATRIC" id="fig|882211.3.peg.252"/>
<comment type="caution">
    <text evidence="1">The sequence shown here is derived from an EMBL/GenBank/DDBJ whole genome shotgun (WGS) entry which is preliminary data.</text>
</comment>
<organism evidence="1 2">
    <name type="scientific">Pseudomonas deceptionensis</name>
    <dbReference type="NCBI Taxonomy" id="882211"/>
    <lineage>
        <taxon>Bacteria</taxon>
        <taxon>Pseudomonadati</taxon>
        <taxon>Pseudomonadota</taxon>
        <taxon>Gammaproteobacteria</taxon>
        <taxon>Pseudomonadales</taxon>
        <taxon>Pseudomonadaceae</taxon>
        <taxon>Pseudomonas</taxon>
    </lineage>
</organism>
<keyword evidence="2" id="KW-1185">Reference proteome</keyword>
<name>A0A0J6GEM0_PSEDM</name>
<dbReference type="EMBL" id="FNUD01000002">
    <property type="protein sequence ID" value="SEE91706.1"/>
    <property type="molecule type" value="Genomic_DNA"/>
</dbReference>
<reference evidence="1" key="1">
    <citation type="submission" date="2016-10" db="EMBL/GenBank/DDBJ databases">
        <authorList>
            <person name="Varghese N."/>
            <person name="Submissions S."/>
        </authorList>
    </citation>
    <scope>NUCLEOTIDE SEQUENCE [LARGE SCALE GENOMIC DNA]</scope>
    <source>
        <strain evidence="1">LMG 25555</strain>
    </source>
</reference>
<proteinExistence type="predicted"/>
<evidence type="ECO:0000313" key="1">
    <source>
        <dbReference type="EMBL" id="SEE91706.1"/>
    </source>
</evidence>
<protein>
    <submittedName>
        <fullName evidence="1">Uncharacterized protein</fullName>
    </submittedName>
</protein>
<sequence length="104" mass="11393">MDLAVGLSQFGYIVVSENSLPRRFKQGAGQDEGIQGRAENIEGRITLPLFRVRAQPISGLLKLKAPFAQLMEAHLPRTSPITREKLALAELIQKVAEAILNSQA</sequence>
<accession>A0A0J6GEM0</accession>
<dbReference type="AlphaFoldDB" id="A0A0J6GEM0"/>
<dbReference type="Proteomes" id="UP000183613">
    <property type="component" value="Unassembled WGS sequence"/>
</dbReference>